<reference evidence="7 8" key="1">
    <citation type="submission" date="2020-11" db="EMBL/GenBank/DDBJ databases">
        <authorList>
            <person name="Lassalle F."/>
        </authorList>
    </citation>
    <scope>NUCLEOTIDE SEQUENCE [LARGE SCALE GENOMIC DNA]</scope>
    <source>
        <strain evidence="7 8">JC140</strain>
    </source>
</reference>
<comment type="cofactor">
    <cofactor evidence="1">
        <name>Mg(2+)</name>
        <dbReference type="ChEBI" id="CHEBI:18420"/>
    </cofactor>
</comment>
<gene>
    <name evidence="7" type="ORF">REJC140_02505</name>
</gene>
<keyword evidence="4" id="KW-0460">Magnesium</keyword>
<evidence type="ECO:0000259" key="6">
    <source>
        <dbReference type="PROSITE" id="PS51462"/>
    </source>
</evidence>
<evidence type="ECO:0000313" key="8">
    <source>
        <dbReference type="Proteomes" id="UP000606921"/>
    </source>
</evidence>
<evidence type="ECO:0000256" key="1">
    <source>
        <dbReference type="ARBA" id="ARBA00001946"/>
    </source>
</evidence>
<keyword evidence="2" id="KW-0479">Metal-binding</keyword>
<name>A0ABN7JJS2_9HYPH</name>
<dbReference type="CDD" id="cd04666">
    <property type="entry name" value="NUDIX_DIPP2_like_Nudt4"/>
    <property type="match status" value="1"/>
</dbReference>
<keyword evidence="8" id="KW-1185">Reference proteome</keyword>
<dbReference type="PANTHER" id="PTHR12629:SF0">
    <property type="entry name" value="DIPHOSPHOINOSITOL-POLYPHOSPHATE DIPHOSPHATASE"/>
    <property type="match status" value="1"/>
</dbReference>
<evidence type="ECO:0000256" key="4">
    <source>
        <dbReference type="ARBA" id="ARBA00022842"/>
    </source>
</evidence>
<dbReference type="RefSeq" id="WP_185927895.1">
    <property type="nucleotide sequence ID" value="NZ_CABFWF030000006.1"/>
</dbReference>
<dbReference type="InterPro" id="IPR000086">
    <property type="entry name" value="NUDIX_hydrolase_dom"/>
</dbReference>
<dbReference type="InterPro" id="IPR015797">
    <property type="entry name" value="NUDIX_hydrolase-like_dom_sf"/>
</dbReference>
<evidence type="ECO:0000256" key="2">
    <source>
        <dbReference type="ARBA" id="ARBA00022723"/>
    </source>
</evidence>
<feature type="region of interest" description="Disordered" evidence="5">
    <location>
        <begin position="1"/>
        <end position="48"/>
    </location>
</feature>
<evidence type="ECO:0000256" key="5">
    <source>
        <dbReference type="SAM" id="MobiDB-lite"/>
    </source>
</evidence>
<feature type="compositionally biased region" description="Low complexity" evidence="5">
    <location>
        <begin position="36"/>
        <end position="48"/>
    </location>
</feature>
<organism evidence="7 8">
    <name type="scientific">Pseudorhizobium endolithicum</name>
    <dbReference type="NCBI Taxonomy" id="1191678"/>
    <lineage>
        <taxon>Bacteria</taxon>
        <taxon>Pseudomonadati</taxon>
        <taxon>Pseudomonadota</taxon>
        <taxon>Alphaproteobacteria</taxon>
        <taxon>Hyphomicrobiales</taxon>
        <taxon>Rhizobiaceae</taxon>
        <taxon>Rhizobium/Agrobacterium group</taxon>
        <taxon>Pseudorhizobium</taxon>
    </lineage>
</organism>
<protein>
    <submittedName>
        <fullName evidence="7">NUDIX domain-containing protein</fullName>
    </submittedName>
</protein>
<evidence type="ECO:0000313" key="7">
    <source>
        <dbReference type="EMBL" id="CAD7027467.1"/>
    </source>
</evidence>
<dbReference type="Pfam" id="PF00293">
    <property type="entry name" value="NUDIX"/>
    <property type="match status" value="1"/>
</dbReference>
<dbReference type="EMBL" id="CABFWF030000006">
    <property type="protein sequence ID" value="CAD7027467.1"/>
    <property type="molecule type" value="Genomic_DNA"/>
</dbReference>
<evidence type="ECO:0000256" key="3">
    <source>
        <dbReference type="ARBA" id="ARBA00022801"/>
    </source>
</evidence>
<feature type="domain" description="Nudix hydrolase" evidence="6">
    <location>
        <begin position="59"/>
        <end position="192"/>
    </location>
</feature>
<proteinExistence type="predicted"/>
<sequence>MTPAGDVLRAALPPQVDDPRTGGSHRPAPLADGPPLHVAGASSGSSLAPGGHLLPGEVPVLEQSGALPWRIGRCGSLRILLVTSRRRGRWIVPKGWLGDDPSPRAAAEREAYEEAGVIGTTSAAPFGEFRYLKSRADGSQMWCDVSLFGLKVRGTLLQWREKGQRRRKWCSLPEATELVQEPDLKRLLSELSAAEIIASMKMPAE</sequence>
<dbReference type="PANTHER" id="PTHR12629">
    <property type="entry name" value="DIPHOSPHOINOSITOL POLYPHOSPHATE PHOSPHOHYDROLASE"/>
    <property type="match status" value="1"/>
</dbReference>
<dbReference type="Proteomes" id="UP000606921">
    <property type="component" value="Unassembled WGS sequence"/>
</dbReference>
<comment type="caution">
    <text evidence="7">The sequence shown here is derived from an EMBL/GenBank/DDBJ whole genome shotgun (WGS) entry which is preliminary data.</text>
</comment>
<dbReference type="InterPro" id="IPR047198">
    <property type="entry name" value="DDP-like_NUDIX"/>
</dbReference>
<dbReference type="SUPFAM" id="SSF55811">
    <property type="entry name" value="Nudix"/>
    <property type="match status" value="1"/>
</dbReference>
<dbReference type="Gene3D" id="3.90.79.10">
    <property type="entry name" value="Nucleoside Triphosphate Pyrophosphohydrolase"/>
    <property type="match status" value="1"/>
</dbReference>
<keyword evidence="3" id="KW-0378">Hydrolase</keyword>
<dbReference type="PROSITE" id="PS51462">
    <property type="entry name" value="NUDIX"/>
    <property type="match status" value="1"/>
</dbReference>
<accession>A0ABN7JJS2</accession>